<dbReference type="EMBL" id="ABVL01000031">
    <property type="protein sequence ID" value="EDY16505.1"/>
    <property type="molecule type" value="Genomic_DNA"/>
</dbReference>
<feature type="binding site" evidence="8">
    <location>
        <position position="35"/>
    </location>
    <ligand>
        <name>beta-alanine</name>
        <dbReference type="ChEBI" id="CHEBI:57966"/>
    </ligand>
</feature>
<feature type="active site" description="Proton donor" evidence="8">
    <location>
        <position position="8"/>
    </location>
</feature>
<dbReference type="STRING" id="497964.CfE428DRAFT_5928"/>
<dbReference type="SUPFAM" id="SSF52374">
    <property type="entry name" value="Nucleotidylyl transferase"/>
    <property type="match status" value="1"/>
</dbReference>
<proteinExistence type="inferred from homology"/>
<dbReference type="InterPro" id="IPR003721">
    <property type="entry name" value="Pantoate_ligase"/>
</dbReference>
<keyword evidence="10" id="KW-1185">Reference proteome</keyword>
<comment type="pathway">
    <text evidence="1 8">Cofactor biosynthesis; (R)-pantothenate biosynthesis; (R)-pantothenate from (R)-pantoate and beta-alanine: step 1/1.</text>
</comment>
<evidence type="ECO:0000256" key="5">
    <source>
        <dbReference type="ARBA" id="ARBA00022741"/>
    </source>
</evidence>
<dbReference type="Gene3D" id="3.30.1300.10">
    <property type="entry name" value="Pantoate-beta-alanine ligase, C-terminal domain"/>
    <property type="match status" value="1"/>
</dbReference>
<feature type="binding site" evidence="8">
    <location>
        <begin position="121"/>
        <end position="124"/>
    </location>
    <ligand>
        <name>ATP</name>
        <dbReference type="ChEBI" id="CHEBI:30616"/>
    </ligand>
</feature>
<name>B4DAI7_9BACT</name>
<reference evidence="9 10" key="1">
    <citation type="journal article" date="2011" name="J. Bacteriol.">
        <title>Genome sequence of Chthoniobacter flavus Ellin428, an aerobic heterotrophic soil bacterium.</title>
        <authorList>
            <person name="Kant R."/>
            <person name="van Passel M.W."/>
            <person name="Palva A."/>
            <person name="Lucas S."/>
            <person name="Lapidus A."/>
            <person name="Glavina Del Rio T."/>
            <person name="Dalin E."/>
            <person name="Tice H."/>
            <person name="Bruce D."/>
            <person name="Goodwin L."/>
            <person name="Pitluck S."/>
            <person name="Larimer F.W."/>
            <person name="Land M.L."/>
            <person name="Hauser L."/>
            <person name="Sangwan P."/>
            <person name="de Vos W.M."/>
            <person name="Janssen P.H."/>
            <person name="Smidt H."/>
        </authorList>
    </citation>
    <scope>NUCLEOTIDE SEQUENCE [LARGE SCALE GENOMIC DNA]</scope>
    <source>
        <strain evidence="9 10">Ellin428</strain>
    </source>
</reference>
<evidence type="ECO:0000256" key="3">
    <source>
        <dbReference type="ARBA" id="ARBA00022598"/>
    </source>
</evidence>
<dbReference type="Proteomes" id="UP000005824">
    <property type="component" value="Unassembled WGS sequence"/>
</dbReference>
<dbReference type="eggNOG" id="COG0414">
    <property type="taxonomic scope" value="Bacteria"/>
</dbReference>
<feature type="binding site" evidence="8">
    <location>
        <begin position="158"/>
        <end position="161"/>
    </location>
    <ligand>
        <name>ATP</name>
        <dbReference type="ChEBI" id="CHEBI:30616"/>
    </ligand>
</feature>
<comment type="subcellular location">
    <subcellularLocation>
        <location evidence="8">Cytoplasm</location>
    </subcellularLocation>
</comment>
<dbReference type="PANTHER" id="PTHR21299:SF1">
    <property type="entry name" value="PANTOATE--BETA-ALANINE LIGASE"/>
    <property type="match status" value="1"/>
</dbReference>
<evidence type="ECO:0000256" key="4">
    <source>
        <dbReference type="ARBA" id="ARBA00022655"/>
    </source>
</evidence>
<dbReference type="EC" id="6.3.2.1" evidence="8"/>
<dbReference type="InterPro" id="IPR042176">
    <property type="entry name" value="Pantoate_ligase_C"/>
</dbReference>
<feature type="binding site" evidence="8">
    <location>
        <position position="127"/>
    </location>
    <ligand>
        <name>(R)-pantoate</name>
        <dbReference type="ChEBI" id="CHEBI:15980"/>
    </ligand>
</feature>
<accession>B4DAI7</accession>
<dbReference type="NCBIfam" id="TIGR00018">
    <property type="entry name" value="panC"/>
    <property type="match status" value="1"/>
</dbReference>
<dbReference type="FunCoup" id="B4DAI7">
    <property type="interactions" value="536"/>
</dbReference>
<dbReference type="GO" id="GO:0005829">
    <property type="term" value="C:cytosol"/>
    <property type="evidence" value="ECO:0007669"/>
    <property type="project" value="TreeGrafter"/>
</dbReference>
<dbReference type="HAMAP" id="MF_00158">
    <property type="entry name" value="PanC"/>
    <property type="match status" value="1"/>
</dbReference>
<comment type="function">
    <text evidence="8">Catalyzes the condensation of pantoate with beta-alanine in an ATP-dependent reaction via a pantoyl-adenylate intermediate.</text>
</comment>
<keyword evidence="6 8" id="KW-0067">ATP-binding</keyword>
<feature type="binding site" evidence="8">
    <location>
        <position position="150"/>
    </location>
    <ligand>
        <name>ATP</name>
        <dbReference type="ChEBI" id="CHEBI:30616"/>
    </ligand>
</feature>
<keyword evidence="3 8" id="KW-0436">Ligase</keyword>
<comment type="catalytic activity">
    <reaction evidence="7 8">
        <text>(R)-pantoate + beta-alanine + ATP = (R)-pantothenate + AMP + diphosphate + H(+)</text>
        <dbReference type="Rhea" id="RHEA:10912"/>
        <dbReference type="ChEBI" id="CHEBI:15378"/>
        <dbReference type="ChEBI" id="CHEBI:15980"/>
        <dbReference type="ChEBI" id="CHEBI:29032"/>
        <dbReference type="ChEBI" id="CHEBI:30616"/>
        <dbReference type="ChEBI" id="CHEBI:33019"/>
        <dbReference type="ChEBI" id="CHEBI:57966"/>
        <dbReference type="ChEBI" id="CHEBI:456215"/>
        <dbReference type="EC" id="6.3.2.1"/>
    </reaction>
</comment>
<feature type="binding site" evidence="8">
    <location>
        <position position="35"/>
    </location>
    <ligand>
        <name>(R)-pantoate</name>
        <dbReference type="ChEBI" id="CHEBI:15980"/>
    </ligand>
</feature>
<gene>
    <name evidence="8" type="primary">panC</name>
    <name evidence="9" type="ORF">CfE428DRAFT_5928</name>
</gene>
<protein>
    <recommendedName>
        <fullName evidence="8">Pantothenate synthetase</fullName>
        <shortName evidence="8">PS</shortName>
        <ecNumber evidence="8">6.3.2.1</ecNumber>
    </recommendedName>
    <alternativeName>
        <fullName evidence="8">Pantoate--beta-alanine ligase</fullName>
    </alternativeName>
    <alternativeName>
        <fullName evidence="8">Pantoate-activating enzyme</fullName>
    </alternativeName>
</protein>
<keyword evidence="5 8" id="KW-0547">Nucleotide-binding</keyword>
<evidence type="ECO:0000256" key="2">
    <source>
        <dbReference type="ARBA" id="ARBA00009256"/>
    </source>
</evidence>
<comment type="similarity">
    <text evidence="2 8">Belongs to the pantothenate synthetase family.</text>
</comment>
<organism evidence="9 10">
    <name type="scientific">Chthoniobacter flavus Ellin428</name>
    <dbReference type="NCBI Taxonomy" id="497964"/>
    <lineage>
        <taxon>Bacteria</taxon>
        <taxon>Pseudomonadati</taxon>
        <taxon>Verrucomicrobiota</taxon>
        <taxon>Spartobacteria</taxon>
        <taxon>Chthoniobacterales</taxon>
        <taxon>Chthoniobacteraceae</taxon>
        <taxon>Chthoniobacter</taxon>
    </lineage>
</organism>
<evidence type="ECO:0000313" key="9">
    <source>
        <dbReference type="EMBL" id="EDY16505.1"/>
    </source>
</evidence>
<dbReference type="GO" id="GO:0004592">
    <property type="term" value="F:pantoate-beta-alanine ligase activity"/>
    <property type="evidence" value="ECO:0007669"/>
    <property type="project" value="UniProtKB-UniRule"/>
</dbReference>
<dbReference type="GO" id="GO:0005524">
    <property type="term" value="F:ATP binding"/>
    <property type="evidence" value="ECO:0007669"/>
    <property type="project" value="UniProtKB-KW"/>
</dbReference>
<dbReference type="FunFam" id="3.30.1300.10:FF:000001">
    <property type="entry name" value="Pantothenate synthetase"/>
    <property type="match status" value="1"/>
</dbReference>
<comment type="caution">
    <text evidence="9">The sequence shown here is derived from an EMBL/GenBank/DDBJ whole genome shotgun (WGS) entry which is preliminary data.</text>
</comment>
<comment type="miscellaneous">
    <text evidence="8">The reaction proceeds by a bi uni uni bi ping pong mechanism.</text>
</comment>
<evidence type="ECO:0000256" key="7">
    <source>
        <dbReference type="ARBA" id="ARBA00048258"/>
    </source>
</evidence>
<evidence type="ECO:0000256" key="1">
    <source>
        <dbReference type="ARBA" id="ARBA00004990"/>
    </source>
</evidence>
<dbReference type="Pfam" id="PF02569">
    <property type="entry name" value="Pantoate_ligase"/>
    <property type="match status" value="1"/>
</dbReference>
<dbReference type="CDD" id="cd00560">
    <property type="entry name" value="PanC"/>
    <property type="match status" value="1"/>
</dbReference>
<evidence type="ECO:0000313" key="10">
    <source>
        <dbReference type="Proteomes" id="UP000005824"/>
    </source>
</evidence>
<dbReference type="PANTHER" id="PTHR21299">
    <property type="entry name" value="CYTIDYLATE KINASE/PANTOATE-BETA-ALANINE LIGASE"/>
    <property type="match status" value="1"/>
</dbReference>
<evidence type="ECO:0000256" key="6">
    <source>
        <dbReference type="ARBA" id="ARBA00022840"/>
    </source>
</evidence>
<comment type="subunit">
    <text evidence="8">Homodimer.</text>
</comment>
<dbReference type="GO" id="GO:0015940">
    <property type="term" value="P:pantothenate biosynthetic process"/>
    <property type="evidence" value="ECO:0007669"/>
    <property type="project" value="UniProtKB-UniRule"/>
</dbReference>
<evidence type="ECO:0000256" key="8">
    <source>
        <dbReference type="HAMAP-Rule" id="MF_00158"/>
    </source>
</evidence>
<keyword evidence="4 8" id="KW-0566">Pantothenate biosynthesis</keyword>
<keyword evidence="8" id="KW-0963">Cytoplasm</keyword>
<dbReference type="InParanoid" id="B4DAI7"/>
<dbReference type="InterPro" id="IPR014729">
    <property type="entry name" value="Rossmann-like_a/b/a_fold"/>
</dbReference>
<dbReference type="Gene3D" id="3.40.50.620">
    <property type="entry name" value="HUPs"/>
    <property type="match status" value="1"/>
</dbReference>
<dbReference type="UniPathway" id="UPA00028">
    <property type="reaction ID" value="UER00005"/>
</dbReference>
<sequence length="254" mass="28355">MGALHRGHTTLIDRARKLAGPKGMVVVSIFVNPTQFGPKEDFSRYPRPFATDKKLCAEHGVDVIFHPSATEIYPEGFSTYVEETEVSKFLCGASRPGHFRGVCTVVNKLFQIVQPQIAVFGLKDFQQCAVIRRMVRDLHLPVRIVGVETVRESDGLALSSRNQYLSPEERTQAPILRAALLAAKKAWQDGETSPARLRRLIVQKIGSASLARIDYVEIADADSLHSIERADRNTVMALAVFFGKTRLIDNLRLR</sequence>
<feature type="binding site" evidence="8">
    <location>
        <begin position="1"/>
        <end position="8"/>
    </location>
    <ligand>
        <name>ATP</name>
        <dbReference type="ChEBI" id="CHEBI:30616"/>
    </ligand>
</feature>
<dbReference type="AlphaFoldDB" id="B4DAI7"/>